<dbReference type="EMBL" id="JARJCW010000034">
    <property type="protein sequence ID" value="KAJ7208272.1"/>
    <property type="molecule type" value="Genomic_DNA"/>
</dbReference>
<dbReference type="AlphaFoldDB" id="A0AAD6VFJ3"/>
<comment type="caution">
    <text evidence="1">The sequence shown here is derived from an EMBL/GenBank/DDBJ whole genome shotgun (WGS) entry which is preliminary data.</text>
</comment>
<organism evidence="1 2">
    <name type="scientific">Mycena pura</name>
    <dbReference type="NCBI Taxonomy" id="153505"/>
    <lineage>
        <taxon>Eukaryota</taxon>
        <taxon>Fungi</taxon>
        <taxon>Dikarya</taxon>
        <taxon>Basidiomycota</taxon>
        <taxon>Agaricomycotina</taxon>
        <taxon>Agaricomycetes</taxon>
        <taxon>Agaricomycetidae</taxon>
        <taxon>Agaricales</taxon>
        <taxon>Marasmiineae</taxon>
        <taxon>Mycenaceae</taxon>
        <taxon>Mycena</taxon>
    </lineage>
</organism>
<proteinExistence type="predicted"/>
<sequence>MAKNLPNRRCDGWAKVLHFGKVRGPLGTQMSYIWKPETFNLELIQKWIGKGKKATTSETREKGLRYRLGKNGRFGTAGGKSWVKARPERAQKCRVKPAQSGLGHHSGLSGVLCAVAAVAQARAQEIFGQSLIAKLHGHLNFLIKNFDGSPPVPALQPIASLRVVRGRERCRNFVLVVAHDGEHMLDAVDDNKLTSAGDIDGRDGWNYLKGLYSRLMYHGTFIARDPDAWWRISPETALPVRAGAAHGPASANACMVAAAAFPERVHTAASARRVVRRDGNGSGQARRVGAKVVGGKKKVLHLNSTAMHSS</sequence>
<evidence type="ECO:0000313" key="1">
    <source>
        <dbReference type="EMBL" id="KAJ7208272.1"/>
    </source>
</evidence>
<name>A0AAD6VFJ3_9AGAR</name>
<protein>
    <submittedName>
        <fullName evidence="1">Uncharacterized protein</fullName>
    </submittedName>
</protein>
<dbReference type="Proteomes" id="UP001219525">
    <property type="component" value="Unassembled WGS sequence"/>
</dbReference>
<accession>A0AAD6VFJ3</accession>
<reference evidence="1" key="1">
    <citation type="submission" date="2023-03" db="EMBL/GenBank/DDBJ databases">
        <title>Massive genome expansion in bonnet fungi (Mycena s.s.) driven by repeated elements and novel gene families across ecological guilds.</title>
        <authorList>
            <consortium name="Lawrence Berkeley National Laboratory"/>
            <person name="Harder C.B."/>
            <person name="Miyauchi S."/>
            <person name="Viragh M."/>
            <person name="Kuo A."/>
            <person name="Thoen E."/>
            <person name="Andreopoulos B."/>
            <person name="Lu D."/>
            <person name="Skrede I."/>
            <person name="Drula E."/>
            <person name="Henrissat B."/>
            <person name="Morin E."/>
            <person name="Kohler A."/>
            <person name="Barry K."/>
            <person name="LaButti K."/>
            <person name="Morin E."/>
            <person name="Salamov A."/>
            <person name="Lipzen A."/>
            <person name="Mereny Z."/>
            <person name="Hegedus B."/>
            <person name="Baldrian P."/>
            <person name="Stursova M."/>
            <person name="Weitz H."/>
            <person name="Taylor A."/>
            <person name="Grigoriev I.V."/>
            <person name="Nagy L.G."/>
            <person name="Martin F."/>
            <person name="Kauserud H."/>
        </authorList>
    </citation>
    <scope>NUCLEOTIDE SEQUENCE</scope>
    <source>
        <strain evidence="1">9144</strain>
    </source>
</reference>
<evidence type="ECO:0000313" key="2">
    <source>
        <dbReference type="Proteomes" id="UP001219525"/>
    </source>
</evidence>
<keyword evidence="2" id="KW-1185">Reference proteome</keyword>
<gene>
    <name evidence="1" type="ORF">GGX14DRAFT_395928</name>
</gene>